<dbReference type="Proteomes" id="UP001438707">
    <property type="component" value="Unassembled WGS sequence"/>
</dbReference>
<dbReference type="AlphaFoldDB" id="A0AAW1RVS3"/>
<gene>
    <name evidence="1" type="ORF">WJX74_009830</name>
</gene>
<protein>
    <recommendedName>
        <fullName evidence="3">Glutathione peroxidase</fullName>
    </recommendedName>
</protein>
<proteinExistence type="predicted"/>
<evidence type="ECO:0008006" key="3">
    <source>
        <dbReference type="Google" id="ProtNLM"/>
    </source>
</evidence>
<reference evidence="1 2" key="1">
    <citation type="journal article" date="2024" name="Nat. Commun.">
        <title>Phylogenomics reveals the evolutionary origins of lichenization in chlorophyte algae.</title>
        <authorList>
            <person name="Puginier C."/>
            <person name="Libourel C."/>
            <person name="Otte J."/>
            <person name="Skaloud P."/>
            <person name="Haon M."/>
            <person name="Grisel S."/>
            <person name="Petersen M."/>
            <person name="Berrin J.G."/>
            <person name="Delaux P.M."/>
            <person name="Dal Grande F."/>
            <person name="Keller J."/>
        </authorList>
    </citation>
    <scope>NUCLEOTIDE SEQUENCE [LARGE SCALE GENOMIC DNA]</scope>
    <source>
        <strain evidence="1 2">SAG 2145</strain>
    </source>
</reference>
<accession>A0AAW1RVS3</accession>
<organism evidence="1 2">
    <name type="scientific">Apatococcus lobatus</name>
    <dbReference type="NCBI Taxonomy" id="904363"/>
    <lineage>
        <taxon>Eukaryota</taxon>
        <taxon>Viridiplantae</taxon>
        <taxon>Chlorophyta</taxon>
        <taxon>core chlorophytes</taxon>
        <taxon>Trebouxiophyceae</taxon>
        <taxon>Chlorellales</taxon>
        <taxon>Chlorellaceae</taxon>
        <taxon>Apatococcus</taxon>
    </lineage>
</organism>
<evidence type="ECO:0000313" key="1">
    <source>
        <dbReference type="EMBL" id="KAK9838019.1"/>
    </source>
</evidence>
<comment type="caution">
    <text evidence="1">The sequence shown here is derived from an EMBL/GenBank/DDBJ whole genome shotgun (WGS) entry which is preliminary data.</text>
</comment>
<name>A0AAW1RVS3_9CHLO</name>
<keyword evidence="2" id="KW-1185">Reference proteome</keyword>
<dbReference type="EMBL" id="JALJOS010000006">
    <property type="protein sequence ID" value="KAK9838019.1"/>
    <property type="molecule type" value="Genomic_DNA"/>
</dbReference>
<sequence length="113" mass="11881">MVSQGLTSPCSSPAATRLTSRGCRPFNVGPAALRRSRASCRTITSAARSETLSDASRRDLLIGSAATAGLLLGVEQAHAAGSVWDLKAYQYDKEISLDKFKGQAAIILNIASE</sequence>
<evidence type="ECO:0000313" key="2">
    <source>
        <dbReference type="Proteomes" id="UP001438707"/>
    </source>
</evidence>